<dbReference type="RefSeq" id="XP_060120093.1">
    <property type="nucleotide sequence ID" value="XM_060264110.1"/>
</dbReference>
<protein>
    <submittedName>
        <fullName evidence="2">Uncharacterized protein</fullName>
    </submittedName>
</protein>
<dbReference type="Gene3D" id="1.20.140.150">
    <property type="match status" value="1"/>
</dbReference>
<evidence type="ECO:0000256" key="1">
    <source>
        <dbReference type="SAM" id="Phobius"/>
    </source>
</evidence>
<feature type="transmembrane region" description="Helical" evidence="1">
    <location>
        <begin position="181"/>
        <end position="200"/>
    </location>
</feature>
<gene>
    <name evidence="2" type="ORF">MJAP1_000138</name>
</gene>
<dbReference type="AlphaFoldDB" id="A0AAF0EZS2"/>
<keyword evidence="1" id="KW-0472">Membrane</keyword>
<reference evidence="2" key="1">
    <citation type="submission" date="2023-03" db="EMBL/GenBank/DDBJ databases">
        <title>Mating type loci evolution in Malassezia.</title>
        <authorList>
            <person name="Coelho M.A."/>
        </authorList>
    </citation>
    <scope>NUCLEOTIDE SEQUENCE</scope>
    <source>
        <strain evidence="2">CBS 9431</strain>
    </source>
</reference>
<dbReference type="GeneID" id="85223787"/>
<dbReference type="Pfam" id="PF06687">
    <property type="entry name" value="SUR7"/>
    <property type="match status" value="1"/>
</dbReference>
<dbReference type="PANTHER" id="PTHR28019:SF2">
    <property type="entry name" value="CELL MEMBRANE PROTEIN YLR413W-RELATED"/>
    <property type="match status" value="1"/>
</dbReference>
<feature type="transmembrane region" description="Helical" evidence="1">
    <location>
        <begin position="140"/>
        <end position="161"/>
    </location>
</feature>
<dbReference type="Proteomes" id="UP001217754">
    <property type="component" value="Chromosome 1"/>
</dbReference>
<dbReference type="PANTHER" id="PTHR28019">
    <property type="entry name" value="CELL MEMBRANE PROTEIN YLR413W-RELATED"/>
    <property type="match status" value="1"/>
</dbReference>
<accession>A0AAF0EZS2</accession>
<organism evidence="2 3">
    <name type="scientific">Malassezia japonica</name>
    <dbReference type="NCBI Taxonomy" id="223818"/>
    <lineage>
        <taxon>Eukaryota</taxon>
        <taxon>Fungi</taxon>
        <taxon>Dikarya</taxon>
        <taxon>Basidiomycota</taxon>
        <taxon>Ustilaginomycotina</taxon>
        <taxon>Malasseziomycetes</taxon>
        <taxon>Malasseziales</taxon>
        <taxon>Malasseziaceae</taxon>
        <taxon>Malassezia</taxon>
    </lineage>
</organism>
<keyword evidence="1" id="KW-0812">Transmembrane</keyword>
<sequence length="216" mass="23487">MVLMIFVNIGQLTENMVSRNIYLARLKTPNLANLIGSTSGVPAMSKWGLYNYCNEWNPLTGANVKRQCADHHFIQEFDPISALGANLPQDKISALESRSTTIGNLHEKSKAANYLLFVGTILVGVAFIVTCLIHMSALIVAAFFAFIGFALLLCGAAIWTYMMHRVKNLGLPGLDFDYGNALWLSWASVACSLFAIPALGGGSAASRKRYSSGEVY</sequence>
<dbReference type="GO" id="GO:0051285">
    <property type="term" value="C:cell cortex of cell tip"/>
    <property type="evidence" value="ECO:0007669"/>
    <property type="project" value="TreeGrafter"/>
</dbReference>
<name>A0AAF0EZS2_9BASI</name>
<dbReference type="InterPro" id="IPR052413">
    <property type="entry name" value="SUR7_domain"/>
</dbReference>
<feature type="transmembrane region" description="Helical" evidence="1">
    <location>
        <begin position="114"/>
        <end position="133"/>
    </location>
</feature>
<dbReference type="EMBL" id="CP119958">
    <property type="protein sequence ID" value="WFD37196.1"/>
    <property type="molecule type" value="Genomic_DNA"/>
</dbReference>
<dbReference type="GO" id="GO:0031505">
    <property type="term" value="P:fungal-type cell wall organization"/>
    <property type="evidence" value="ECO:0007669"/>
    <property type="project" value="TreeGrafter"/>
</dbReference>
<evidence type="ECO:0000313" key="3">
    <source>
        <dbReference type="Proteomes" id="UP001217754"/>
    </source>
</evidence>
<dbReference type="InterPro" id="IPR009571">
    <property type="entry name" value="SUR7/Rim9-like_fungi"/>
</dbReference>
<dbReference type="GO" id="GO:0005886">
    <property type="term" value="C:plasma membrane"/>
    <property type="evidence" value="ECO:0007669"/>
    <property type="project" value="InterPro"/>
</dbReference>
<keyword evidence="1" id="KW-1133">Transmembrane helix</keyword>
<proteinExistence type="predicted"/>
<evidence type="ECO:0000313" key="2">
    <source>
        <dbReference type="EMBL" id="WFD37196.1"/>
    </source>
</evidence>
<keyword evidence="3" id="KW-1185">Reference proteome</keyword>